<dbReference type="InterPro" id="IPR007527">
    <property type="entry name" value="Znf_SWIM"/>
</dbReference>
<dbReference type="GO" id="GO:0008270">
    <property type="term" value="F:zinc ion binding"/>
    <property type="evidence" value="ECO:0007669"/>
    <property type="project" value="UniProtKB-KW"/>
</dbReference>
<keyword evidence="3" id="KW-0862">Zinc</keyword>
<dbReference type="PROSITE" id="PS50966">
    <property type="entry name" value="ZF_SWIM"/>
    <property type="match status" value="1"/>
</dbReference>
<accession>A0AAV0KVL7</accession>
<keyword evidence="2 4" id="KW-0863">Zinc-finger</keyword>
<dbReference type="InterPro" id="IPR006564">
    <property type="entry name" value="Znf_PMZ"/>
</dbReference>
<gene>
    <name evidence="6" type="ORF">LITE_LOCUS20225</name>
</gene>
<evidence type="ECO:0000256" key="3">
    <source>
        <dbReference type="ARBA" id="ARBA00022833"/>
    </source>
</evidence>
<dbReference type="SMART" id="SM00575">
    <property type="entry name" value="ZnF_PMZ"/>
    <property type="match status" value="1"/>
</dbReference>
<evidence type="ECO:0000256" key="4">
    <source>
        <dbReference type="PROSITE-ProRule" id="PRU00325"/>
    </source>
</evidence>
<dbReference type="PANTHER" id="PTHR31973">
    <property type="entry name" value="POLYPROTEIN, PUTATIVE-RELATED"/>
    <property type="match status" value="1"/>
</dbReference>
<organism evidence="6 7">
    <name type="scientific">Linum tenue</name>
    <dbReference type="NCBI Taxonomy" id="586396"/>
    <lineage>
        <taxon>Eukaryota</taxon>
        <taxon>Viridiplantae</taxon>
        <taxon>Streptophyta</taxon>
        <taxon>Embryophyta</taxon>
        <taxon>Tracheophyta</taxon>
        <taxon>Spermatophyta</taxon>
        <taxon>Magnoliopsida</taxon>
        <taxon>eudicotyledons</taxon>
        <taxon>Gunneridae</taxon>
        <taxon>Pentapetalae</taxon>
        <taxon>rosids</taxon>
        <taxon>fabids</taxon>
        <taxon>Malpighiales</taxon>
        <taxon>Linaceae</taxon>
        <taxon>Linum</taxon>
    </lineage>
</organism>
<comment type="caution">
    <text evidence="6">The sequence shown here is derived from an EMBL/GenBank/DDBJ whole genome shotgun (WGS) entry which is preliminary data.</text>
</comment>
<dbReference type="EMBL" id="CAMGYJ010000005">
    <property type="protein sequence ID" value="CAI0425096.1"/>
    <property type="molecule type" value="Genomic_DNA"/>
</dbReference>
<dbReference type="PANTHER" id="PTHR31973:SF187">
    <property type="entry name" value="MUTATOR TRANSPOSASE MUDRA PROTEIN"/>
    <property type="match status" value="1"/>
</dbReference>
<name>A0AAV0KVL7_9ROSI</name>
<dbReference type="Pfam" id="PF04434">
    <property type="entry name" value="SWIM"/>
    <property type="match status" value="1"/>
</dbReference>
<evidence type="ECO:0000313" key="7">
    <source>
        <dbReference type="Proteomes" id="UP001154282"/>
    </source>
</evidence>
<evidence type="ECO:0000256" key="2">
    <source>
        <dbReference type="ARBA" id="ARBA00022771"/>
    </source>
</evidence>
<proteinExistence type="predicted"/>
<dbReference type="AlphaFoldDB" id="A0AAV0KVL7"/>
<evidence type="ECO:0000259" key="5">
    <source>
        <dbReference type="PROSITE" id="PS50966"/>
    </source>
</evidence>
<sequence>MKELAIVDKKSKKCIPRASTDNLVEVRLQSTGFVVDLGIHSCTCGYWDLSGIPCIHALSAIAHSRLHVEDFVHHYYHVSTVRKAYAEGIPCLVGSQAWPNAEGYLIHPQITRAMPGRPKKKRSQ</sequence>
<keyword evidence="7" id="KW-1185">Reference proteome</keyword>
<keyword evidence="1" id="KW-0479">Metal-binding</keyword>
<evidence type="ECO:0000256" key="1">
    <source>
        <dbReference type="ARBA" id="ARBA00022723"/>
    </source>
</evidence>
<protein>
    <recommendedName>
        <fullName evidence="5">SWIM-type domain-containing protein</fullName>
    </recommendedName>
</protein>
<dbReference type="Proteomes" id="UP001154282">
    <property type="component" value="Unassembled WGS sequence"/>
</dbReference>
<reference evidence="6" key="1">
    <citation type="submission" date="2022-08" db="EMBL/GenBank/DDBJ databases">
        <authorList>
            <person name="Gutierrez-Valencia J."/>
        </authorList>
    </citation>
    <scope>NUCLEOTIDE SEQUENCE</scope>
</reference>
<evidence type="ECO:0000313" key="6">
    <source>
        <dbReference type="EMBL" id="CAI0425096.1"/>
    </source>
</evidence>
<feature type="domain" description="SWIM-type" evidence="5">
    <location>
        <begin position="33"/>
        <end position="65"/>
    </location>
</feature>